<evidence type="ECO:0000313" key="3">
    <source>
        <dbReference type="Proteomes" id="UP000288716"/>
    </source>
</evidence>
<dbReference type="OrthoDB" id="6482827at2759"/>
<organism evidence="2 3">
    <name type="scientific">Leptotrombidium deliense</name>
    <dbReference type="NCBI Taxonomy" id="299467"/>
    <lineage>
        <taxon>Eukaryota</taxon>
        <taxon>Metazoa</taxon>
        <taxon>Ecdysozoa</taxon>
        <taxon>Arthropoda</taxon>
        <taxon>Chelicerata</taxon>
        <taxon>Arachnida</taxon>
        <taxon>Acari</taxon>
        <taxon>Acariformes</taxon>
        <taxon>Trombidiformes</taxon>
        <taxon>Prostigmata</taxon>
        <taxon>Anystina</taxon>
        <taxon>Parasitengona</taxon>
        <taxon>Trombiculoidea</taxon>
        <taxon>Trombiculidae</taxon>
        <taxon>Leptotrombidium</taxon>
    </lineage>
</organism>
<dbReference type="VEuPathDB" id="VectorBase:LDEU004213"/>
<dbReference type="EMBL" id="NCKV01001755">
    <property type="protein sequence ID" value="RWS27826.1"/>
    <property type="molecule type" value="Genomic_DNA"/>
</dbReference>
<dbReference type="Gene3D" id="3.80.10.10">
    <property type="entry name" value="Ribonuclease Inhibitor"/>
    <property type="match status" value="2"/>
</dbReference>
<name>A0A443SJX8_9ACAR</name>
<dbReference type="Gene3D" id="1.20.1280.50">
    <property type="match status" value="1"/>
</dbReference>
<sequence>MMTAFEELPDGVLLDILSRLSTKQVSRVGLLCRRLYVICKDELKRRSSLIVTSRNPEENFESLNGDCNAFMFGSDSINASFPQTLHLLRISLVNIRYLRLHYCDGINDENVFFVGKYLPNLKKLWISDMGLTDEGLSILFTHCDVLETLILGAFQMNGSCFKYLPPLKNFTIEHFEFDSQCFELLSKRLTNTLEKFSFYFYFHKHYESFNDWILEKFLNHFPKLKTFKWYCNPTLFDYRTIDGEIAYPSFYFFLSTINEIEELALSYCPTLPLQQLRHLPKFYSLKSLSVGFYNDTSDDCFAELVSKFPNLERLHFSASRLDTFVKSIDAIKHLHSLRELSLQYQGFQQELQLLFDCKSLRKLKITGFDNKQFIDFIDFAKNNERSDAPLEVELIMQIKERIEGFENETVKLKVQTSNTVEACRSVDSNWSWVDSAIIVD</sequence>
<feature type="domain" description="F-box" evidence="1">
    <location>
        <begin position="2"/>
        <end position="47"/>
    </location>
</feature>
<evidence type="ECO:0000313" key="2">
    <source>
        <dbReference type="EMBL" id="RWS27826.1"/>
    </source>
</evidence>
<dbReference type="PROSITE" id="PS50181">
    <property type="entry name" value="FBOX"/>
    <property type="match status" value="1"/>
</dbReference>
<dbReference type="SUPFAM" id="SSF81383">
    <property type="entry name" value="F-box domain"/>
    <property type="match status" value="1"/>
</dbReference>
<gene>
    <name evidence="2" type="ORF">B4U80_12837</name>
</gene>
<comment type="caution">
    <text evidence="2">The sequence shown here is derived from an EMBL/GenBank/DDBJ whole genome shotgun (WGS) entry which is preliminary data.</text>
</comment>
<dbReference type="SUPFAM" id="SSF52047">
    <property type="entry name" value="RNI-like"/>
    <property type="match status" value="1"/>
</dbReference>
<dbReference type="PANTHER" id="PTHR31639">
    <property type="entry name" value="F-BOX PROTEIN-LIKE"/>
    <property type="match status" value="1"/>
</dbReference>
<proteinExistence type="predicted"/>
<dbReference type="AlphaFoldDB" id="A0A443SJX8"/>
<evidence type="ECO:0000259" key="1">
    <source>
        <dbReference type="PROSITE" id="PS50181"/>
    </source>
</evidence>
<dbReference type="PANTHER" id="PTHR31639:SF256">
    <property type="entry name" value="OS07G0242900 PROTEIN"/>
    <property type="match status" value="1"/>
</dbReference>
<accession>A0A443SJX8</accession>
<dbReference type="InterPro" id="IPR001810">
    <property type="entry name" value="F-box_dom"/>
</dbReference>
<dbReference type="InterPro" id="IPR032675">
    <property type="entry name" value="LRR_dom_sf"/>
</dbReference>
<dbReference type="STRING" id="299467.A0A443SJX8"/>
<dbReference type="Proteomes" id="UP000288716">
    <property type="component" value="Unassembled WGS sequence"/>
</dbReference>
<keyword evidence="3" id="KW-1185">Reference proteome</keyword>
<dbReference type="Pfam" id="PF12937">
    <property type="entry name" value="F-box-like"/>
    <property type="match status" value="1"/>
</dbReference>
<dbReference type="InterPro" id="IPR036047">
    <property type="entry name" value="F-box-like_dom_sf"/>
</dbReference>
<protein>
    <recommendedName>
        <fullName evidence="1">F-box domain-containing protein</fullName>
    </recommendedName>
</protein>
<reference evidence="2 3" key="1">
    <citation type="journal article" date="2018" name="Gigascience">
        <title>Genomes of trombidid mites reveal novel predicted allergens and laterally-transferred genes associated with secondary metabolism.</title>
        <authorList>
            <person name="Dong X."/>
            <person name="Chaisiri K."/>
            <person name="Xia D."/>
            <person name="Armstrong S.D."/>
            <person name="Fang Y."/>
            <person name="Donnelly M.J."/>
            <person name="Kadowaki T."/>
            <person name="McGarry J.W."/>
            <person name="Darby A.C."/>
            <person name="Makepeace B.L."/>
        </authorList>
    </citation>
    <scope>NUCLEOTIDE SEQUENCE [LARGE SCALE GENOMIC DNA]</scope>
    <source>
        <strain evidence="2">UoL-UT</strain>
    </source>
</reference>
<dbReference type="SMART" id="SM00256">
    <property type="entry name" value="FBOX"/>
    <property type="match status" value="1"/>
</dbReference>